<organism evidence="7 8">
    <name type="scientific">Rotaria socialis</name>
    <dbReference type="NCBI Taxonomy" id="392032"/>
    <lineage>
        <taxon>Eukaryota</taxon>
        <taxon>Metazoa</taxon>
        <taxon>Spiralia</taxon>
        <taxon>Gnathifera</taxon>
        <taxon>Rotifera</taxon>
        <taxon>Eurotatoria</taxon>
        <taxon>Bdelloidea</taxon>
        <taxon>Philodinida</taxon>
        <taxon>Philodinidae</taxon>
        <taxon>Rotaria</taxon>
    </lineage>
</organism>
<evidence type="ECO:0000256" key="1">
    <source>
        <dbReference type="ARBA" id="ARBA00022723"/>
    </source>
</evidence>
<evidence type="ECO:0000259" key="6">
    <source>
        <dbReference type="PROSITE" id="PS50023"/>
    </source>
</evidence>
<gene>
    <name evidence="7" type="ORF">TSG867_LOCUS31395</name>
</gene>
<dbReference type="SUPFAM" id="SSF57716">
    <property type="entry name" value="Glucocorticoid receptor-like (DNA-binding domain)"/>
    <property type="match status" value="1"/>
</dbReference>
<dbReference type="InterPro" id="IPR001781">
    <property type="entry name" value="Znf_LIM"/>
</dbReference>
<keyword evidence="3 5" id="KW-0862">Zinc</keyword>
<dbReference type="PANTHER" id="PTHR24205">
    <property type="entry name" value="FOUR AND A HALF LIM DOMAINS PROTEIN"/>
    <property type="match status" value="1"/>
</dbReference>
<comment type="caution">
    <text evidence="7">The sequence shown here is derived from an EMBL/GenBank/DDBJ whole genome shotgun (WGS) entry which is preliminary data.</text>
</comment>
<proteinExistence type="predicted"/>
<dbReference type="EMBL" id="CAJOBQ010005781">
    <property type="protein sequence ID" value="CAF4661959.1"/>
    <property type="molecule type" value="Genomic_DNA"/>
</dbReference>
<feature type="domain" description="LIM zinc-binding" evidence="6">
    <location>
        <begin position="36"/>
        <end position="97"/>
    </location>
</feature>
<keyword evidence="2" id="KW-0677">Repeat</keyword>
<dbReference type="GO" id="GO:0046872">
    <property type="term" value="F:metal ion binding"/>
    <property type="evidence" value="ECO:0007669"/>
    <property type="project" value="UniProtKB-KW"/>
</dbReference>
<dbReference type="Proteomes" id="UP000663862">
    <property type="component" value="Unassembled WGS sequence"/>
</dbReference>
<dbReference type="PROSITE" id="PS00478">
    <property type="entry name" value="LIM_DOMAIN_1"/>
    <property type="match status" value="1"/>
</dbReference>
<dbReference type="PROSITE" id="PS50023">
    <property type="entry name" value="LIM_DOMAIN_2"/>
    <property type="match status" value="1"/>
</dbReference>
<accession>A0A821G8T8</accession>
<dbReference type="PANTHER" id="PTHR24205:SF16">
    <property type="entry name" value="GH01042P-RELATED"/>
    <property type="match status" value="1"/>
</dbReference>
<dbReference type="SMART" id="SM00132">
    <property type="entry name" value="LIM"/>
    <property type="match status" value="1"/>
</dbReference>
<reference evidence="7" key="1">
    <citation type="submission" date="2021-02" db="EMBL/GenBank/DDBJ databases">
        <authorList>
            <person name="Nowell W R."/>
        </authorList>
    </citation>
    <scope>NUCLEOTIDE SEQUENCE</scope>
</reference>
<name>A0A821G8T8_9BILA</name>
<evidence type="ECO:0000256" key="5">
    <source>
        <dbReference type="PROSITE-ProRule" id="PRU00125"/>
    </source>
</evidence>
<evidence type="ECO:0000256" key="2">
    <source>
        <dbReference type="ARBA" id="ARBA00022737"/>
    </source>
</evidence>
<sequence>MSEQCSKCEKGLSRGSYYEARGDRYCKKCYAAKFCKTCTKCGHKIMHKRNLLKWNQKYWHKRCFTCSQCNTSLLSTTPQEKKGTLHCLQCLGRKFPQNSDRLGTDIQPSGNIPNRAFVIWPYSEYGTPT</sequence>
<keyword evidence="4 5" id="KW-0440">LIM domain</keyword>
<keyword evidence="1 5" id="KW-0479">Metal-binding</keyword>
<evidence type="ECO:0000313" key="8">
    <source>
        <dbReference type="Proteomes" id="UP000663862"/>
    </source>
</evidence>
<evidence type="ECO:0000256" key="4">
    <source>
        <dbReference type="ARBA" id="ARBA00023038"/>
    </source>
</evidence>
<protein>
    <recommendedName>
        <fullName evidence="6">LIM zinc-binding domain-containing protein</fullName>
    </recommendedName>
</protein>
<dbReference type="Gene3D" id="2.10.110.10">
    <property type="entry name" value="Cysteine Rich Protein"/>
    <property type="match status" value="1"/>
</dbReference>
<evidence type="ECO:0000256" key="3">
    <source>
        <dbReference type="ARBA" id="ARBA00022833"/>
    </source>
</evidence>
<evidence type="ECO:0000313" key="7">
    <source>
        <dbReference type="EMBL" id="CAF4661959.1"/>
    </source>
</evidence>
<feature type="non-terminal residue" evidence="7">
    <location>
        <position position="1"/>
    </location>
</feature>
<dbReference type="Pfam" id="PF00412">
    <property type="entry name" value="LIM"/>
    <property type="match status" value="2"/>
</dbReference>
<dbReference type="AlphaFoldDB" id="A0A821G8T8"/>